<keyword evidence="9" id="KW-1185">Reference proteome</keyword>
<dbReference type="InterPro" id="IPR001915">
    <property type="entry name" value="Peptidase_M48"/>
</dbReference>
<dbReference type="GO" id="GO:0006508">
    <property type="term" value="P:proteolysis"/>
    <property type="evidence" value="ECO:0007669"/>
    <property type="project" value="UniProtKB-KW"/>
</dbReference>
<dbReference type="KEGG" id="hgn:E6W36_06910"/>
<evidence type="ECO:0000256" key="5">
    <source>
        <dbReference type="ARBA" id="ARBA00023049"/>
    </source>
</evidence>
<reference evidence="9" key="1">
    <citation type="submission" date="2019-04" db="EMBL/GenBank/DDBJ databases">
        <title>Complete genome sequence of Sphingomonas sp. W1-2-3.</title>
        <authorList>
            <person name="Im W.T."/>
        </authorList>
    </citation>
    <scope>NUCLEOTIDE SEQUENCE [LARGE SCALE GENOMIC DNA]</scope>
    <source>
        <strain evidence="9">W1-2-3</strain>
    </source>
</reference>
<dbReference type="EMBL" id="CP039704">
    <property type="protein sequence ID" value="QCI79373.1"/>
    <property type="molecule type" value="Genomic_DNA"/>
</dbReference>
<evidence type="ECO:0000256" key="6">
    <source>
        <dbReference type="RuleBase" id="RU003983"/>
    </source>
</evidence>
<keyword evidence="1 6" id="KW-0645">Protease</keyword>
<comment type="similarity">
    <text evidence="6">Belongs to the peptidase M48 family.</text>
</comment>
<evidence type="ECO:0000256" key="2">
    <source>
        <dbReference type="ARBA" id="ARBA00022723"/>
    </source>
</evidence>
<proteinExistence type="inferred from homology"/>
<evidence type="ECO:0000256" key="1">
    <source>
        <dbReference type="ARBA" id="ARBA00022670"/>
    </source>
</evidence>
<accession>A0A4D7C968</accession>
<sequence>MSQIATLSYSRDQEFQADDLGIRYITRAGYDPYAAAAMLNSLGAQTSLDARITGKTRTRRRPGRARTRCPPIGWSVPAVWQTPRRSPRGRSRPIARLSSIPSTACWSTTTRRKESFRARAFSTRPCALGFRRRTGSGCRTARRRW</sequence>
<dbReference type="GO" id="GO:0004222">
    <property type="term" value="F:metalloendopeptidase activity"/>
    <property type="evidence" value="ECO:0007669"/>
    <property type="project" value="InterPro"/>
</dbReference>
<dbReference type="GO" id="GO:0046872">
    <property type="term" value="F:metal ion binding"/>
    <property type="evidence" value="ECO:0007669"/>
    <property type="project" value="UniProtKB-KW"/>
</dbReference>
<dbReference type="RefSeq" id="WP_425459703.1">
    <property type="nucleotide sequence ID" value="NZ_CP039704.1"/>
</dbReference>
<organism evidence="8 9">
    <name type="scientific">Hankyongella ginsenosidimutans</name>
    <dbReference type="NCBI Taxonomy" id="1763828"/>
    <lineage>
        <taxon>Bacteria</taxon>
        <taxon>Pseudomonadati</taxon>
        <taxon>Pseudomonadota</taxon>
        <taxon>Alphaproteobacteria</taxon>
        <taxon>Sphingomonadales</taxon>
        <taxon>Sphingomonadaceae</taxon>
        <taxon>Hankyongella</taxon>
    </lineage>
</organism>
<evidence type="ECO:0000256" key="4">
    <source>
        <dbReference type="ARBA" id="ARBA00022833"/>
    </source>
</evidence>
<protein>
    <recommendedName>
        <fullName evidence="7">Peptidase M48 domain-containing protein</fullName>
    </recommendedName>
</protein>
<keyword evidence="2" id="KW-0479">Metal-binding</keyword>
<evidence type="ECO:0000259" key="7">
    <source>
        <dbReference type="Pfam" id="PF01435"/>
    </source>
</evidence>
<keyword evidence="5 6" id="KW-0482">Metalloprotease</keyword>
<evidence type="ECO:0000256" key="3">
    <source>
        <dbReference type="ARBA" id="ARBA00022801"/>
    </source>
</evidence>
<dbReference type="Proteomes" id="UP000298714">
    <property type="component" value="Chromosome"/>
</dbReference>
<feature type="domain" description="Peptidase M48" evidence="7">
    <location>
        <begin position="4"/>
        <end position="45"/>
    </location>
</feature>
<evidence type="ECO:0000313" key="8">
    <source>
        <dbReference type="EMBL" id="QCI79373.1"/>
    </source>
</evidence>
<gene>
    <name evidence="8" type="ORF">E6W36_06910</name>
</gene>
<dbReference type="AlphaFoldDB" id="A0A4D7C968"/>
<keyword evidence="3 6" id="KW-0378">Hydrolase</keyword>
<evidence type="ECO:0000313" key="9">
    <source>
        <dbReference type="Proteomes" id="UP000298714"/>
    </source>
</evidence>
<comment type="cofactor">
    <cofactor evidence="6">
        <name>Zn(2+)</name>
        <dbReference type="ChEBI" id="CHEBI:29105"/>
    </cofactor>
    <text evidence="6">Binds 1 zinc ion per subunit.</text>
</comment>
<keyword evidence="4 6" id="KW-0862">Zinc</keyword>
<dbReference type="Pfam" id="PF01435">
    <property type="entry name" value="Peptidase_M48"/>
    <property type="match status" value="1"/>
</dbReference>
<name>A0A4D7C968_9SPHN</name>